<feature type="chain" id="PRO_5002894932" description="Outer membrane protein assembly factor BamA" evidence="9">
    <location>
        <begin position="25"/>
        <end position="829"/>
    </location>
</feature>
<dbReference type="Pfam" id="PF07244">
    <property type="entry name" value="POTRA"/>
    <property type="match status" value="5"/>
</dbReference>
<proteinExistence type="predicted"/>
<dbReference type="PANTHER" id="PTHR12815:SF47">
    <property type="entry name" value="TRANSLOCATION AND ASSEMBLY MODULE SUBUNIT TAMA"/>
    <property type="match status" value="1"/>
</dbReference>
<keyword evidence="5" id="KW-0677">Repeat</keyword>
<dbReference type="InterPro" id="IPR000184">
    <property type="entry name" value="Bac_surfAg_D15"/>
</dbReference>
<dbReference type="PROSITE" id="PS51779">
    <property type="entry name" value="POTRA"/>
    <property type="match status" value="3"/>
</dbReference>
<evidence type="ECO:0000313" key="12">
    <source>
        <dbReference type="Proteomes" id="UP000003688"/>
    </source>
</evidence>
<dbReference type="InterPro" id="IPR010827">
    <property type="entry name" value="BamA/TamA_POTRA"/>
</dbReference>
<evidence type="ECO:0000256" key="5">
    <source>
        <dbReference type="ARBA" id="ARBA00022737"/>
    </source>
</evidence>
<evidence type="ECO:0000256" key="2">
    <source>
        <dbReference type="ARBA" id="ARBA00022452"/>
    </source>
</evidence>
<evidence type="ECO:0000256" key="3">
    <source>
        <dbReference type="ARBA" id="ARBA00022692"/>
    </source>
</evidence>
<sequence length="829" mass="93195" precursor="true">MNTFIRRGGFLLLLLLAYVPNSSAQSLFDKVAQIIITNVGPATVSEDLVRANIHVKVGDPYVRTSVDDDVKNLYATGYFFNIQVLDNFTDKGVVLTYILQGKLRLTGIKFEGNTKYSNSKLLKKVTSKIGDPLDERKLFTDSQEIQKMYQKSGYPRTTVKYVISNIDERAGRASVIFEIQESPKIKIVEVDFTGANAFSQKKLRRVIKTRRHWWLSWLTRSGIFKPDQFDEDQEKLKEFYQEKGYIDFEIKDIRITNPTPKTMRIEFVIYEGNLYKVGAVTFKGNLLFNTNDIFRGLKLQHEQSHAKTKIGEHGLQADVGMTFTPQGLQDDIHAIEDFYGSKGYIDVKQGANLRVNKIANTENGTMDLEYNIDSGEKQYIEKIEIKGNVKTKDKVIRRELAVSPGDTFDMVRVRLSKQRLEGLQYFEKVDTQPEPTVIPNHKNLIVGVDEKSTGQFTFGAGFSTVDSILGFAEISQSNFDLFKPPYFTGGGQKFRLRVQLGTQRQDYLISFVEPWFLNRKLALSIDLFHSVYNFQSLDNLYNETHTGAKLGLTRALGSDFLIGGISYTVENVGIVDVNENAPATIFNDSGNTLLSRFGVSLAYDTRNSTTLPNKGQRTEISAEVVGGPLGGDANFYKTEVKSAWYFKGFAKDHVLEIVGRAGVADRLYGSKDLPFFERYYLGGQYSLRGYDYRGVGPREATQNGQQFEPIGGDTYWMASAEYSIPIISRLRFAVFYDIGSVYALPYSFQTSQIHARGPVIPGAPTPLGAFQDYGVAGSTTAYSDNWGLGLRLDLPIGPLRLDYGIPIHHDIFNSNSGKFQFGVGFARPL</sequence>
<reference evidence="11 12" key="1">
    <citation type="journal article" date="2011" name="J. Bacteriol.">
        <title>Genome sequence of 'Pedosphaera parvula' Ellin514, an aerobic Verrucomicrobial isolate from pasture soil.</title>
        <authorList>
            <person name="Kant R."/>
            <person name="van Passel M.W."/>
            <person name="Sangwan P."/>
            <person name="Palva A."/>
            <person name="Lucas S."/>
            <person name="Copeland A."/>
            <person name="Lapidus A."/>
            <person name="Glavina Del Rio T."/>
            <person name="Dalin E."/>
            <person name="Tice H."/>
            <person name="Bruce D."/>
            <person name="Goodwin L."/>
            <person name="Pitluck S."/>
            <person name="Chertkov O."/>
            <person name="Larimer F.W."/>
            <person name="Land M.L."/>
            <person name="Hauser L."/>
            <person name="Brettin T.S."/>
            <person name="Detter J.C."/>
            <person name="Han S."/>
            <person name="de Vos W.M."/>
            <person name="Janssen P.H."/>
            <person name="Smidt H."/>
        </authorList>
    </citation>
    <scope>NUCLEOTIDE SEQUENCE [LARGE SCALE GENOMIC DNA]</scope>
    <source>
        <strain evidence="11 12">Ellin514</strain>
    </source>
</reference>
<protein>
    <recommendedName>
        <fullName evidence="8">Outer membrane protein assembly factor BamA</fullName>
    </recommendedName>
</protein>
<evidence type="ECO:0000259" key="10">
    <source>
        <dbReference type="PROSITE" id="PS51779"/>
    </source>
</evidence>
<dbReference type="InterPro" id="IPR034746">
    <property type="entry name" value="POTRA"/>
</dbReference>
<evidence type="ECO:0000256" key="1">
    <source>
        <dbReference type="ARBA" id="ARBA00004370"/>
    </source>
</evidence>
<feature type="signal peptide" evidence="9">
    <location>
        <begin position="1"/>
        <end position="24"/>
    </location>
</feature>
<evidence type="ECO:0000313" key="11">
    <source>
        <dbReference type="EMBL" id="EEF60407.1"/>
    </source>
</evidence>
<dbReference type="RefSeq" id="WP_007415589.1">
    <property type="nucleotide sequence ID" value="NZ_ABOX02000017.1"/>
</dbReference>
<feature type="domain" description="POTRA" evidence="10">
    <location>
        <begin position="29"/>
        <end position="102"/>
    </location>
</feature>
<accession>B9XIE6</accession>
<gene>
    <name evidence="11" type="ORF">Cflav_PD3377</name>
</gene>
<evidence type="ECO:0000256" key="7">
    <source>
        <dbReference type="ARBA" id="ARBA00023237"/>
    </source>
</evidence>
<dbReference type="Gene3D" id="3.10.20.310">
    <property type="entry name" value="membrane protein fhac"/>
    <property type="match status" value="5"/>
</dbReference>
<feature type="domain" description="POTRA" evidence="10">
    <location>
        <begin position="378"/>
        <end position="451"/>
    </location>
</feature>
<dbReference type="PIRSF" id="PIRSF006076">
    <property type="entry name" value="OM_assembly_OMP85"/>
    <property type="match status" value="1"/>
</dbReference>
<keyword evidence="2" id="KW-1134">Transmembrane beta strand</keyword>
<dbReference type="AlphaFoldDB" id="B9XIE6"/>
<evidence type="ECO:0000256" key="6">
    <source>
        <dbReference type="ARBA" id="ARBA00023136"/>
    </source>
</evidence>
<organism evidence="11 12">
    <name type="scientific">Pedosphaera parvula (strain Ellin514)</name>
    <dbReference type="NCBI Taxonomy" id="320771"/>
    <lineage>
        <taxon>Bacteria</taxon>
        <taxon>Pseudomonadati</taxon>
        <taxon>Verrucomicrobiota</taxon>
        <taxon>Pedosphaerae</taxon>
        <taxon>Pedosphaerales</taxon>
        <taxon>Pedosphaeraceae</taxon>
        <taxon>Pedosphaera</taxon>
    </lineage>
</organism>
<name>B9XIE6_PEDPL</name>
<keyword evidence="7" id="KW-0998">Cell outer membrane</keyword>
<dbReference type="InterPro" id="IPR023707">
    <property type="entry name" value="OM_assembly_BamA"/>
</dbReference>
<keyword evidence="12" id="KW-1185">Reference proteome</keyword>
<comment type="subcellular location">
    <subcellularLocation>
        <location evidence="1">Membrane</location>
    </subcellularLocation>
</comment>
<dbReference type="InterPro" id="IPR039910">
    <property type="entry name" value="D15-like"/>
</dbReference>
<evidence type="ECO:0000256" key="9">
    <source>
        <dbReference type="SAM" id="SignalP"/>
    </source>
</evidence>
<dbReference type="GO" id="GO:0071709">
    <property type="term" value="P:membrane assembly"/>
    <property type="evidence" value="ECO:0007669"/>
    <property type="project" value="InterPro"/>
</dbReference>
<keyword evidence="3" id="KW-0812">Transmembrane</keyword>
<dbReference type="NCBIfam" id="TIGR03303">
    <property type="entry name" value="OM_YaeT"/>
    <property type="match status" value="1"/>
</dbReference>
<dbReference type="OrthoDB" id="9776356at2"/>
<keyword evidence="6" id="KW-0472">Membrane</keyword>
<dbReference type="Pfam" id="PF01103">
    <property type="entry name" value="Omp85"/>
    <property type="match status" value="1"/>
</dbReference>
<dbReference type="Gene3D" id="2.40.160.50">
    <property type="entry name" value="membrane protein fhac: a member of the omp85/tpsb transporter family"/>
    <property type="match status" value="1"/>
</dbReference>
<comment type="caution">
    <text evidence="11">The sequence shown here is derived from an EMBL/GenBank/DDBJ whole genome shotgun (WGS) entry which is preliminary data.</text>
</comment>
<evidence type="ECO:0000256" key="4">
    <source>
        <dbReference type="ARBA" id="ARBA00022729"/>
    </source>
</evidence>
<dbReference type="EMBL" id="ABOX02000017">
    <property type="protein sequence ID" value="EEF60407.1"/>
    <property type="molecule type" value="Genomic_DNA"/>
</dbReference>
<dbReference type="Proteomes" id="UP000003688">
    <property type="component" value="Unassembled WGS sequence"/>
</dbReference>
<dbReference type="STRING" id="320771.Cflav_PD3377"/>
<feature type="domain" description="POTRA" evidence="10">
    <location>
        <begin position="183"/>
        <end position="272"/>
    </location>
</feature>
<dbReference type="PANTHER" id="PTHR12815">
    <property type="entry name" value="SORTING AND ASSEMBLY MACHINERY SAMM50 PROTEIN FAMILY MEMBER"/>
    <property type="match status" value="1"/>
</dbReference>
<evidence type="ECO:0000256" key="8">
    <source>
        <dbReference type="NCBIfam" id="TIGR03303"/>
    </source>
</evidence>
<keyword evidence="4 9" id="KW-0732">Signal</keyword>
<dbReference type="GO" id="GO:0009279">
    <property type="term" value="C:cell outer membrane"/>
    <property type="evidence" value="ECO:0007669"/>
    <property type="project" value="UniProtKB-UniRule"/>
</dbReference>